<keyword evidence="4" id="KW-1185">Reference proteome</keyword>
<comment type="caution">
    <text evidence="3">The sequence shown here is derived from an EMBL/GenBank/DDBJ whole genome shotgun (WGS) entry which is preliminary data.</text>
</comment>
<evidence type="ECO:0000259" key="2">
    <source>
        <dbReference type="Pfam" id="PF15749"/>
    </source>
</evidence>
<dbReference type="Gene3D" id="2.30.30.380">
    <property type="entry name" value="Zn-finger domain of Sec23/24"/>
    <property type="match status" value="1"/>
</dbReference>
<evidence type="ECO:0000256" key="1">
    <source>
        <dbReference type="SAM" id="MobiDB-lite"/>
    </source>
</evidence>
<name>A0ABP1NQB2_XYLVO</name>
<feature type="compositionally biased region" description="Polar residues" evidence="1">
    <location>
        <begin position="178"/>
        <end position="191"/>
    </location>
</feature>
<gene>
    <name evidence="3" type="ORF">XYLVIOL_LOCUS5964</name>
</gene>
<dbReference type="Pfam" id="PF15749">
    <property type="entry name" value="MRNIP"/>
    <property type="match status" value="1"/>
</dbReference>
<dbReference type="InterPro" id="IPR036174">
    <property type="entry name" value="Znf_Sec23_Sec24_sf"/>
</dbReference>
<sequence>MSQQMNVIHCSSCKAYQVHIVKKAKKWRCKICNFQQSFKEVYFQGSGKDCRLFVQKLNLMKENEAQENVSFGTCDNMNNDCTNTFPEELKSNVSKNKWAKYLDTSEEIESNTFDTSNDQAASFEKPHDTMYLDDDNSTCEYSQSEHINVNNDSLYENDLDRKFDSDDEEEYNDVVSEANDNTLHSGNTSKNNDFHSKNVIESKCSTSIFDDNEDFDTNFDF</sequence>
<protein>
    <recommendedName>
        <fullName evidence="2">MRN complex-interacting protein N-terminal domain-containing protein</fullName>
    </recommendedName>
</protein>
<organism evidence="3 4">
    <name type="scientific">Xylocopa violacea</name>
    <name type="common">Violet carpenter bee</name>
    <name type="synonym">Apis violacea</name>
    <dbReference type="NCBI Taxonomy" id="135666"/>
    <lineage>
        <taxon>Eukaryota</taxon>
        <taxon>Metazoa</taxon>
        <taxon>Ecdysozoa</taxon>
        <taxon>Arthropoda</taxon>
        <taxon>Hexapoda</taxon>
        <taxon>Insecta</taxon>
        <taxon>Pterygota</taxon>
        <taxon>Neoptera</taxon>
        <taxon>Endopterygota</taxon>
        <taxon>Hymenoptera</taxon>
        <taxon>Apocrita</taxon>
        <taxon>Aculeata</taxon>
        <taxon>Apoidea</taxon>
        <taxon>Anthophila</taxon>
        <taxon>Apidae</taxon>
        <taxon>Xylocopa</taxon>
        <taxon>Xylocopa</taxon>
    </lineage>
</organism>
<feature type="region of interest" description="Disordered" evidence="1">
    <location>
        <begin position="165"/>
        <end position="195"/>
    </location>
</feature>
<dbReference type="PANTHER" id="PTHR15863">
    <property type="entry name" value="MRN COMPLEX-INTERACTING PROTEIN"/>
    <property type="match status" value="1"/>
</dbReference>
<accession>A0ABP1NQB2</accession>
<proteinExistence type="predicted"/>
<feature type="domain" description="MRN complex-interacting protein N-terminal" evidence="2">
    <location>
        <begin position="7"/>
        <end position="95"/>
    </location>
</feature>
<dbReference type="EMBL" id="CAXAJV020001293">
    <property type="protein sequence ID" value="CAL7943228.1"/>
    <property type="molecule type" value="Genomic_DNA"/>
</dbReference>
<dbReference type="InterPro" id="IPR049472">
    <property type="entry name" value="MRNIP_N"/>
</dbReference>
<dbReference type="InterPro" id="IPR032739">
    <property type="entry name" value="MRNIP"/>
</dbReference>
<reference evidence="3 4" key="1">
    <citation type="submission" date="2024-08" db="EMBL/GenBank/DDBJ databases">
        <authorList>
            <person name="Will J Nash"/>
            <person name="Angela Man"/>
            <person name="Seanna McTaggart"/>
            <person name="Kendall Baker"/>
            <person name="Tom Barker"/>
            <person name="Leah Catchpole"/>
            <person name="Alex Durrant"/>
            <person name="Karim Gharbi"/>
            <person name="Naomi Irish"/>
            <person name="Gemy Kaithakottil"/>
            <person name="Debby Ku"/>
            <person name="Aaliyah Providence"/>
            <person name="Felix Shaw"/>
            <person name="David Swarbreck"/>
            <person name="Chris Watkins"/>
            <person name="Ann M. McCartney"/>
            <person name="Giulio Formenti"/>
            <person name="Alice Mouton"/>
            <person name="Noel Vella"/>
            <person name="Bjorn M von Reumont"/>
            <person name="Adriana Vella"/>
            <person name="Wilfried Haerty"/>
        </authorList>
    </citation>
    <scope>NUCLEOTIDE SEQUENCE [LARGE SCALE GENOMIC DNA]</scope>
</reference>
<dbReference type="PANTHER" id="PTHR15863:SF2">
    <property type="entry name" value="MRN COMPLEX-INTERACTING PROTEIN"/>
    <property type="match status" value="1"/>
</dbReference>
<dbReference type="SUPFAM" id="SSF82919">
    <property type="entry name" value="Zn-finger domain of Sec23/24"/>
    <property type="match status" value="1"/>
</dbReference>
<evidence type="ECO:0000313" key="3">
    <source>
        <dbReference type="EMBL" id="CAL7943228.1"/>
    </source>
</evidence>
<evidence type="ECO:0000313" key="4">
    <source>
        <dbReference type="Proteomes" id="UP001642520"/>
    </source>
</evidence>
<dbReference type="Proteomes" id="UP001642520">
    <property type="component" value="Unassembled WGS sequence"/>
</dbReference>